<sequence>MIQEISESRKDWLLYHFECAGRFDSRVEHYKFWQETNHAVLLDTSEKIDQRINYTHDNPVKTLIVAYPHE</sequence>
<reference evidence="1 2" key="1">
    <citation type="submission" date="2020-02" db="EMBL/GenBank/DDBJ databases">
        <title>Genome sequencing for Draconibacterium sp. strain M1.</title>
        <authorList>
            <person name="Park S.-J."/>
        </authorList>
    </citation>
    <scope>NUCLEOTIDE SEQUENCE [LARGE SCALE GENOMIC DNA]</scope>
    <source>
        <strain evidence="1 2">M1</strain>
    </source>
</reference>
<keyword evidence="2" id="KW-1185">Reference proteome</keyword>
<dbReference type="EMBL" id="CP048409">
    <property type="protein sequence ID" value="QIA06708.1"/>
    <property type="molecule type" value="Genomic_DNA"/>
</dbReference>
<dbReference type="GO" id="GO:0006313">
    <property type="term" value="P:DNA transposition"/>
    <property type="evidence" value="ECO:0007669"/>
    <property type="project" value="InterPro"/>
</dbReference>
<accession>A0A6C0R8F9</accession>
<protein>
    <submittedName>
        <fullName evidence="1">Uncharacterized protein</fullName>
    </submittedName>
</protein>
<evidence type="ECO:0000313" key="2">
    <source>
        <dbReference type="Proteomes" id="UP000474630"/>
    </source>
</evidence>
<dbReference type="Proteomes" id="UP000474630">
    <property type="component" value="Chromosome"/>
</dbReference>
<proteinExistence type="predicted"/>
<dbReference type="GO" id="GO:0003677">
    <property type="term" value="F:DNA binding"/>
    <property type="evidence" value="ECO:0007669"/>
    <property type="project" value="InterPro"/>
</dbReference>
<dbReference type="Gene3D" id="3.30.70.1290">
    <property type="entry name" value="Transposase IS200-like"/>
    <property type="match status" value="1"/>
</dbReference>
<organism evidence="1 2">
    <name type="scientific">Draconibacterium halophilum</name>
    <dbReference type="NCBI Taxonomy" id="2706887"/>
    <lineage>
        <taxon>Bacteria</taxon>
        <taxon>Pseudomonadati</taxon>
        <taxon>Bacteroidota</taxon>
        <taxon>Bacteroidia</taxon>
        <taxon>Marinilabiliales</taxon>
        <taxon>Prolixibacteraceae</taxon>
        <taxon>Draconibacterium</taxon>
    </lineage>
</organism>
<dbReference type="AlphaFoldDB" id="A0A6C0R8F9"/>
<dbReference type="RefSeq" id="WP_163344638.1">
    <property type="nucleotide sequence ID" value="NZ_CP048409.1"/>
</dbReference>
<name>A0A6C0R8F9_9BACT</name>
<dbReference type="KEGG" id="drc:G0Q07_02725"/>
<dbReference type="GO" id="GO:0004803">
    <property type="term" value="F:transposase activity"/>
    <property type="evidence" value="ECO:0007669"/>
    <property type="project" value="InterPro"/>
</dbReference>
<dbReference type="InterPro" id="IPR036515">
    <property type="entry name" value="Transposase_17_sf"/>
</dbReference>
<evidence type="ECO:0000313" key="1">
    <source>
        <dbReference type="EMBL" id="QIA06708.1"/>
    </source>
</evidence>
<gene>
    <name evidence="1" type="ORF">G0Q07_02725</name>
</gene>